<dbReference type="OrthoDB" id="1923550at2759"/>
<feature type="non-terminal residue" evidence="3">
    <location>
        <position position="1"/>
    </location>
</feature>
<feature type="transmembrane region" description="Helical" evidence="2">
    <location>
        <begin position="292"/>
        <end position="310"/>
    </location>
</feature>
<evidence type="ECO:0000256" key="1">
    <source>
        <dbReference type="SAM" id="Coils"/>
    </source>
</evidence>
<proteinExistence type="predicted"/>
<gene>
    <name evidence="3" type="ORF">C3L33_14064</name>
</gene>
<keyword evidence="1" id="KW-0175">Coiled coil</keyword>
<comment type="caution">
    <text evidence="3">The sequence shown here is derived from an EMBL/GenBank/DDBJ whole genome shotgun (WGS) entry which is preliminary data.</text>
</comment>
<reference evidence="3 4" key="1">
    <citation type="journal article" date="2019" name="Genome Biol. Evol.">
        <title>The Rhododendron genome and chromosomal organization provide insight into shared whole-genome duplications across the heath family (Ericaceae).</title>
        <authorList>
            <person name="Soza V.L."/>
            <person name="Lindsley D."/>
            <person name="Waalkes A."/>
            <person name="Ramage E."/>
            <person name="Patwardhan R.P."/>
            <person name="Burton J.N."/>
            <person name="Adey A."/>
            <person name="Kumar A."/>
            <person name="Qiu R."/>
            <person name="Shendure J."/>
            <person name="Hall B."/>
        </authorList>
    </citation>
    <scope>NUCLEOTIDE SEQUENCE [LARGE SCALE GENOMIC DNA]</scope>
    <source>
        <strain evidence="3">RSF 1966-606</strain>
    </source>
</reference>
<feature type="coiled-coil region" evidence="1">
    <location>
        <begin position="153"/>
        <end position="187"/>
    </location>
</feature>
<evidence type="ECO:0000313" key="4">
    <source>
        <dbReference type="Proteomes" id="UP000428333"/>
    </source>
</evidence>
<dbReference type="EMBL" id="QEFC01002153">
    <property type="protein sequence ID" value="KAE9454032.1"/>
    <property type="molecule type" value="Genomic_DNA"/>
</dbReference>
<keyword evidence="2" id="KW-0812">Transmembrane</keyword>
<keyword evidence="4" id="KW-1185">Reference proteome</keyword>
<dbReference type="Proteomes" id="UP000428333">
    <property type="component" value="Linkage Group LG08"/>
</dbReference>
<keyword evidence="2" id="KW-0472">Membrane</keyword>
<dbReference type="AlphaFoldDB" id="A0A6A4L969"/>
<name>A0A6A4L969_9ERIC</name>
<evidence type="ECO:0000256" key="2">
    <source>
        <dbReference type="SAM" id="Phobius"/>
    </source>
</evidence>
<evidence type="ECO:0000313" key="3">
    <source>
        <dbReference type="EMBL" id="KAE9454032.1"/>
    </source>
</evidence>
<sequence>MNGLLTELGVSYVENDNAMLENKQKELKGTIASLLQARESFVKVYEDSTCEMRRSIQARDRKLAILSEKIDAHLSQFDTIEKEAFSVKQVLDYVQHLVSEKEGIGIIKGSMIFLKLTLLLCSVARLKRKMDELSAYEKVFVGWSCNLFHAEKISDLQSKLGSSEHELRRKEKTILQLQAQLEETKISNNCQPQIEEISILAFLGVILQKIQKAVTQLNDEDRRTFSSVVGGQEECTPVEEKENNRIEDVDQNIGENYPSHDCEGGTAKNAGLLLLFSAVEFHGGMPLLKHNFIFFFLVLIFFQCSFNGPGARFCMQSLAREQQFGLLYLRGMWISLPLITGEDVQFTCSSPQPTYLEPESAENMESISVTEAKRCASPTDNCTTLVHHQDSESSTTPSRNP</sequence>
<organism evidence="3 4">
    <name type="scientific">Rhododendron williamsianum</name>
    <dbReference type="NCBI Taxonomy" id="262921"/>
    <lineage>
        <taxon>Eukaryota</taxon>
        <taxon>Viridiplantae</taxon>
        <taxon>Streptophyta</taxon>
        <taxon>Embryophyta</taxon>
        <taxon>Tracheophyta</taxon>
        <taxon>Spermatophyta</taxon>
        <taxon>Magnoliopsida</taxon>
        <taxon>eudicotyledons</taxon>
        <taxon>Gunneridae</taxon>
        <taxon>Pentapetalae</taxon>
        <taxon>asterids</taxon>
        <taxon>Ericales</taxon>
        <taxon>Ericaceae</taxon>
        <taxon>Ericoideae</taxon>
        <taxon>Rhodoreae</taxon>
        <taxon>Rhododendron</taxon>
    </lineage>
</organism>
<accession>A0A6A4L969</accession>
<keyword evidence="2" id="KW-1133">Transmembrane helix</keyword>
<protein>
    <submittedName>
        <fullName evidence="3">Uncharacterized protein</fullName>
    </submittedName>
</protein>